<accession>A0A1G9UPL1</accession>
<dbReference type="InterPro" id="IPR041413">
    <property type="entry name" value="MLTR_LBD"/>
</dbReference>
<evidence type="ECO:0000313" key="2">
    <source>
        <dbReference type="EMBL" id="SDM61878.1"/>
    </source>
</evidence>
<dbReference type="STRING" id="633440.SAMN05421869_14943"/>
<dbReference type="SUPFAM" id="SSF47413">
    <property type="entry name" value="lambda repressor-like DNA-binding domains"/>
    <property type="match status" value="1"/>
</dbReference>
<dbReference type="SMART" id="SM00530">
    <property type="entry name" value="HTH_XRE"/>
    <property type="match status" value="1"/>
</dbReference>
<sequence>MDEALRRELGAHLRAAREVVDPADVGLAGGGRRRTPGLRREEVAALAGVSVAWYTWLEQGRASTTRQVLDAICRVLGMDGAAHRHTLALAGFLPAAPVAGEAMLGEPTRTLMDSWTSTPAAAVDARFDVLASNIAYRRFWGDPDSVPIERRNLLIMLATPASHHLTDVEPLLRGLYEQFRANTGHIPDDPRAAAVVDLLRRERPDAGHWWSCRAVREFAPVTAGGFTFCLLRPVGEEGVYIFTQLPA</sequence>
<reference evidence="2 3" key="1">
    <citation type="submission" date="2016-10" db="EMBL/GenBank/DDBJ databases">
        <authorList>
            <person name="de Groot N.N."/>
        </authorList>
    </citation>
    <scope>NUCLEOTIDE SEQUENCE [LARGE SCALE GENOMIC DNA]</scope>
    <source>
        <strain evidence="2 3">CGMCC 4.6533</strain>
    </source>
</reference>
<evidence type="ECO:0000313" key="3">
    <source>
        <dbReference type="Proteomes" id="UP000199202"/>
    </source>
</evidence>
<gene>
    <name evidence="2" type="ORF">SAMN05421869_14943</name>
</gene>
<dbReference type="GO" id="GO:0003677">
    <property type="term" value="F:DNA binding"/>
    <property type="evidence" value="ECO:0007669"/>
    <property type="project" value="InterPro"/>
</dbReference>
<keyword evidence="3" id="KW-1185">Reference proteome</keyword>
<protein>
    <submittedName>
        <fullName evidence="2">Helix-turn-helix domain-containing protein</fullName>
    </submittedName>
</protein>
<proteinExistence type="predicted"/>
<dbReference type="Gene3D" id="1.10.260.40">
    <property type="entry name" value="lambda repressor-like DNA-binding domains"/>
    <property type="match status" value="1"/>
</dbReference>
<dbReference type="AlphaFoldDB" id="A0A1G9UPL1"/>
<dbReference type="RefSeq" id="WP_176993881.1">
    <property type="nucleotide sequence ID" value="NZ_FNDJ01000049.1"/>
</dbReference>
<dbReference type="PANTHER" id="PTHR35010">
    <property type="entry name" value="BLL4672 PROTEIN-RELATED"/>
    <property type="match status" value="1"/>
</dbReference>
<evidence type="ECO:0000259" key="1">
    <source>
        <dbReference type="SMART" id="SM00530"/>
    </source>
</evidence>
<dbReference type="Proteomes" id="UP000199202">
    <property type="component" value="Unassembled WGS sequence"/>
</dbReference>
<dbReference type="Gene3D" id="3.30.450.180">
    <property type="match status" value="1"/>
</dbReference>
<organism evidence="2 3">
    <name type="scientific">Nonomuraea jiangxiensis</name>
    <dbReference type="NCBI Taxonomy" id="633440"/>
    <lineage>
        <taxon>Bacteria</taxon>
        <taxon>Bacillati</taxon>
        <taxon>Actinomycetota</taxon>
        <taxon>Actinomycetes</taxon>
        <taxon>Streptosporangiales</taxon>
        <taxon>Streptosporangiaceae</taxon>
        <taxon>Nonomuraea</taxon>
    </lineage>
</organism>
<dbReference type="CDD" id="cd00093">
    <property type="entry name" value="HTH_XRE"/>
    <property type="match status" value="1"/>
</dbReference>
<dbReference type="Pfam" id="PF13560">
    <property type="entry name" value="HTH_31"/>
    <property type="match status" value="1"/>
</dbReference>
<dbReference type="Pfam" id="PF17765">
    <property type="entry name" value="MLTR_LBD"/>
    <property type="match status" value="1"/>
</dbReference>
<dbReference type="InterPro" id="IPR010982">
    <property type="entry name" value="Lambda_DNA-bd_dom_sf"/>
</dbReference>
<feature type="domain" description="HTH cro/C1-type" evidence="1">
    <location>
        <begin position="4"/>
        <end position="83"/>
    </location>
</feature>
<name>A0A1G9UPL1_9ACTN</name>
<dbReference type="InterPro" id="IPR001387">
    <property type="entry name" value="Cro/C1-type_HTH"/>
</dbReference>
<dbReference type="EMBL" id="FNDJ01000049">
    <property type="protein sequence ID" value="SDM61878.1"/>
    <property type="molecule type" value="Genomic_DNA"/>
</dbReference>